<dbReference type="Proteomes" id="UP000076447">
    <property type="component" value="Unassembled WGS sequence"/>
</dbReference>
<evidence type="ECO:0000259" key="4">
    <source>
        <dbReference type="Pfam" id="PF00135"/>
    </source>
</evidence>
<dbReference type="STRING" id="43678.OJAG_26620"/>
<evidence type="ECO:0000256" key="1">
    <source>
        <dbReference type="ARBA" id="ARBA00005964"/>
    </source>
</evidence>
<dbReference type="AlphaFoldDB" id="A0A161XD84"/>
<comment type="caution">
    <text evidence="5">The sequence shown here is derived from an EMBL/GenBank/DDBJ whole genome shotgun (WGS) entry which is preliminary data.</text>
</comment>
<dbReference type="InterPro" id="IPR002018">
    <property type="entry name" value="CarbesteraseB"/>
</dbReference>
<dbReference type="PATRIC" id="fig|43678.3.peg.2785"/>
<dbReference type="SUPFAM" id="SSF53474">
    <property type="entry name" value="alpha/beta-Hydrolases"/>
    <property type="match status" value="1"/>
</dbReference>
<evidence type="ECO:0000313" key="6">
    <source>
        <dbReference type="Proteomes" id="UP000076447"/>
    </source>
</evidence>
<feature type="domain" description="Carboxylesterase type B" evidence="4">
    <location>
        <begin position="12"/>
        <end position="458"/>
    </location>
</feature>
<name>A0A161XD84_9CELL</name>
<dbReference type="PROSITE" id="PS00122">
    <property type="entry name" value="CARBOXYLESTERASE_B_1"/>
    <property type="match status" value="1"/>
</dbReference>
<dbReference type="Pfam" id="PF00135">
    <property type="entry name" value="COesterase"/>
    <property type="match status" value="1"/>
</dbReference>
<evidence type="ECO:0000313" key="5">
    <source>
        <dbReference type="EMBL" id="KZM34627.1"/>
    </source>
</evidence>
<dbReference type="Gene3D" id="3.40.50.1820">
    <property type="entry name" value="alpha/beta hydrolase"/>
    <property type="match status" value="1"/>
</dbReference>
<dbReference type="GO" id="GO:0016787">
    <property type="term" value="F:hydrolase activity"/>
    <property type="evidence" value="ECO:0007669"/>
    <property type="project" value="UniProtKB-KW"/>
</dbReference>
<dbReference type="EC" id="3.1.1.-" evidence="3"/>
<evidence type="ECO:0000256" key="3">
    <source>
        <dbReference type="RuleBase" id="RU361235"/>
    </source>
</evidence>
<protein>
    <recommendedName>
        <fullName evidence="3">Carboxylic ester hydrolase</fullName>
        <ecNumber evidence="3">3.1.1.-</ecNumber>
    </recommendedName>
</protein>
<dbReference type="EMBL" id="LRIE01000078">
    <property type="protein sequence ID" value="KZM34627.1"/>
    <property type="molecule type" value="Genomic_DNA"/>
</dbReference>
<dbReference type="RefSeq" id="WP_068709096.1">
    <property type="nucleotide sequence ID" value="NZ_LRIE01000078.1"/>
</dbReference>
<accession>A0A161XD84</accession>
<dbReference type="ESTHER" id="9cell-a0a0q9c117">
    <property type="family name" value="Carb_B_Bacteria"/>
</dbReference>
<dbReference type="PANTHER" id="PTHR11559">
    <property type="entry name" value="CARBOXYLESTERASE"/>
    <property type="match status" value="1"/>
</dbReference>
<dbReference type="InterPro" id="IPR019826">
    <property type="entry name" value="Carboxylesterase_B_AS"/>
</dbReference>
<dbReference type="OrthoDB" id="3199405at2"/>
<sequence length="489" mass="50995">MSAQSETVGRVQVETSHGAVEGTVAHGVERFLGVPYAAPPFGARRFAPPRPVEPWEGVRDATRHGATAPQSPYPGALGAMLPTVTVAGDDVLHVNVFTPADRGADLLPVVVWVHGGSLAHGSNALAGYDGTRFAQDGVVLVGVNYRLGAEGFSVLDGAPRNLGLADQLAALRWVQDEVAAFGGDPRRVTLAGQSAGGNTVSAILAHPSAPDLVARAIVQSGPLSAQPAARAGRITRAMGKDLGVPTTRAGFATVLPEALVASQDRVTAGATPLTGGPGFALVLDDDLVPRTPQDALVAGAGSTIPLLIGATTEEYRLWFVPTGLLGRFRWWHLAVARRKVGISARAVRLFRRNRPGATAGELLGALATDVLLRVPLQQVADARRSAGAETFVYEFAWRSPVQDLGAAHAVELGFVFDGLATTDSVALAGPDAPQSLATAMHGAWVAFATSGDPGWQRWDETRPVRVFDGEGDPVVLAPRDDERAALDAP</sequence>
<comment type="similarity">
    <text evidence="1 3">Belongs to the type-B carboxylesterase/lipase family.</text>
</comment>
<organism evidence="5 6">
    <name type="scientific">Oerskovia enterophila</name>
    <dbReference type="NCBI Taxonomy" id="43678"/>
    <lineage>
        <taxon>Bacteria</taxon>
        <taxon>Bacillati</taxon>
        <taxon>Actinomycetota</taxon>
        <taxon>Actinomycetes</taxon>
        <taxon>Micrococcales</taxon>
        <taxon>Cellulomonadaceae</taxon>
        <taxon>Oerskovia</taxon>
    </lineage>
</organism>
<reference evidence="5 6" key="1">
    <citation type="submission" date="2016-01" db="EMBL/GenBank/DDBJ databases">
        <title>Genome sequence of Oerskovia enterophila VJag, an agar and cellulose degrading bacterium.</title>
        <authorList>
            <person name="Poehlein A."/>
            <person name="Jag V."/>
            <person name="Bengelsdorf F."/>
            <person name="Duerre P."/>
            <person name="Daniel R."/>
        </authorList>
    </citation>
    <scope>NUCLEOTIDE SEQUENCE [LARGE SCALE GENOMIC DNA]</scope>
    <source>
        <strain evidence="5 6">VJag</strain>
    </source>
</reference>
<gene>
    <name evidence="5" type="ORF">OJAG_26620</name>
</gene>
<evidence type="ECO:0000256" key="2">
    <source>
        <dbReference type="ARBA" id="ARBA00022801"/>
    </source>
</evidence>
<proteinExistence type="inferred from homology"/>
<dbReference type="InterPro" id="IPR029058">
    <property type="entry name" value="AB_hydrolase_fold"/>
</dbReference>
<keyword evidence="2 3" id="KW-0378">Hydrolase</keyword>
<dbReference type="InterPro" id="IPR050309">
    <property type="entry name" value="Type-B_Carboxylest/Lipase"/>
</dbReference>